<dbReference type="InterPro" id="IPR015943">
    <property type="entry name" value="WD40/YVTN_repeat-like_dom_sf"/>
</dbReference>
<dbReference type="AlphaFoldDB" id="A0A8S3YPH5"/>
<dbReference type="Proteomes" id="UP000678393">
    <property type="component" value="Unassembled WGS sequence"/>
</dbReference>
<evidence type="ECO:0000256" key="3">
    <source>
        <dbReference type="ARBA" id="ARBA00022448"/>
    </source>
</evidence>
<feature type="region of interest" description="Disordered" evidence="5">
    <location>
        <begin position="1"/>
        <end position="32"/>
    </location>
</feature>
<evidence type="ECO:0000256" key="5">
    <source>
        <dbReference type="SAM" id="MobiDB-lite"/>
    </source>
</evidence>
<evidence type="ECO:0000313" key="7">
    <source>
        <dbReference type="EMBL" id="CAG5118713.1"/>
    </source>
</evidence>
<protein>
    <recommendedName>
        <fullName evidence="6">Nucleoporin Nup133/Nup155-like N-terminal domain-containing protein</fullName>
    </recommendedName>
</protein>
<accession>A0A8S3YPH5</accession>
<gene>
    <name evidence="7" type="ORF">CUNI_LOCUS4271</name>
</gene>
<comment type="subcellular location">
    <subcellularLocation>
        <location evidence="1">Nucleus</location>
    </subcellularLocation>
</comment>
<evidence type="ECO:0000313" key="8">
    <source>
        <dbReference type="Proteomes" id="UP000678393"/>
    </source>
</evidence>
<proteinExistence type="inferred from homology"/>
<evidence type="ECO:0000256" key="4">
    <source>
        <dbReference type="ARBA" id="ARBA00023242"/>
    </source>
</evidence>
<name>A0A8S3YPH5_9EUPU</name>
<feature type="domain" description="Nucleoporin Nup133/Nup155-like N-terminal" evidence="6">
    <location>
        <begin position="66"/>
        <end position="418"/>
    </location>
</feature>
<dbReference type="GO" id="GO:0000972">
    <property type="term" value="P:transcription-dependent tethering of RNA polymerase II gene DNA at nuclear periphery"/>
    <property type="evidence" value="ECO:0007669"/>
    <property type="project" value="TreeGrafter"/>
</dbReference>
<dbReference type="Gene3D" id="2.130.10.10">
    <property type="entry name" value="YVTN repeat-like/Quinoprotein amine dehydrogenase"/>
    <property type="match status" value="1"/>
</dbReference>
<dbReference type="InterPro" id="IPR037624">
    <property type="entry name" value="Nup133-like"/>
</dbReference>
<feature type="non-terminal residue" evidence="7">
    <location>
        <position position="830"/>
    </location>
</feature>
<dbReference type="Pfam" id="PF08801">
    <property type="entry name" value="Nucleoporin_N"/>
    <property type="match status" value="1"/>
</dbReference>
<evidence type="ECO:0000256" key="1">
    <source>
        <dbReference type="ARBA" id="ARBA00004123"/>
    </source>
</evidence>
<evidence type="ECO:0000256" key="2">
    <source>
        <dbReference type="ARBA" id="ARBA00005569"/>
    </source>
</evidence>
<sequence>MFSPRTPAARGRPSPYTHSHSRSLRVSSTTPRRNLRNQTNLASHSFHASQLVEETSQHRIEAFGAPLPVLITEALNLSDRSTTEITACIDPSGWAWLVGGRKLFVWRYKSSGGSRTVQCKELMLPPSDLAHSAERVCVIPSENDGQPAACVAVSPEGIVRYWPNIAFESSTAEISAELRGEECAKVINFQPHGCLLATTTSSLLLLEPVAGQVSIHCKPLRASQGLFSGLSKRMSSFIFGASPLQTNGAPLQTILAAPVDEYDDDEEEEDRRSFYVLSGNNLSKWQVPSIGPEKLLYQIDAERMFRESLARKVWEQDSIQLPQLKIWLLDLQLTREGVVMLGAGVNLEAAQVVYYALAYFETYDDAHPVNVSDLVLLDYTQKYTEEAEDHLIEYKLLLPSENSNVVFIYSANSLLMLQDNTALDKMDFKTAGDCILGAGRSDGMAVFFSNSHGIFSVSLPATDASVLDESNNQTHFLSRNELSGMVANMSRMSELTESDDSKTKLKAAFIASISGDQGEALSLVEELLLLARHDADGQGSELDTVVAEVSKDLIDDYPNADPRWAESNRQDSTSNTASVIITQQLKDKEKAHDFFVGFLKKYGLWEKLSVVAIRDSVMPTRLLLCEHVEKLQAALALRELHAEHHKIVDTCINKALKQRKVVVPASLTPQDMFYREVSKIHDIIEFLLAWEKDFLASDQPSAGVVNTVLSVNAILESMLHGALRYRQTHADLYAGNNENIPEYIPWSATNSMRKCIVEQIGISLQKGVAESREVDVQGTLFQNIVGLADIVMDGYASQLKSLQCHPERTEDYSKLEREFERERHKIIASL</sequence>
<dbReference type="InterPro" id="IPR014908">
    <property type="entry name" value="Nucleoporin_Nup133/Nup155_N"/>
</dbReference>
<dbReference type="GO" id="GO:0006606">
    <property type="term" value="P:protein import into nucleus"/>
    <property type="evidence" value="ECO:0007669"/>
    <property type="project" value="TreeGrafter"/>
</dbReference>
<dbReference type="GO" id="GO:0017056">
    <property type="term" value="F:structural constituent of nuclear pore"/>
    <property type="evidence" value="ECO:0007669"/>
    <property type="project" value="InterPro"/>
</dbReference>
<comment type="caution">
    <text evidence="7">The sequence shown here is derived from an EMBL/GenBank/DDBJ whole genome shotgun (WGS) entry which is preliminary data.</text>
</comment>
<reference evidence="7" key="1">
    <citation type="submission" date="2021-04" db="EMBL/GenBank/DDBJ databases">
        <authorList>
            <consortium name="Molecular Ecology Group"/>
        </authorList>
    </citation>
    <scope>NUCLEOTIDE SEQUENCE</scope>
</reference>
<organism evidence="7 8">
    <name type="scientific">Candidula unifasciata</name>
    <dbReference type="NCBI Taxonomy" id="100452"/>
    <lineage>
        <taxon>Eukaryota</taxon>
        <taxon>Metazoa</taxon>
        <taxon>Spiralia</taxon>
        <taxon>Lophotrochozoa</taxon>
        <taxon>Mollusca</taxon>
        <taxon>Gastropoda</taxon>
        <taxon>Heterobranchia</taxon>
        <taxon>Euthyneura</taxon>
        <taxon>Panpulmonata</taxon>
        <taxon>Eupulmonata</taxon>
        <taxon>Stylommatophora</taxon>
        <taxon>Helicina</taxon>
        <taxon>Helicoidea</taxon>
        <taxon>Geomitridae</taxon>
        <taxon>Candidula</taxon>
    </lineage>
</organism>
<dbReference type="OrthoDB" id="103454at2759"/>
<dbReference type="PANTHER" id="PTHR13405">
    <property type="entry name" value="NUCLEAR PORE COMPLEX PROTEIN NUP133"/>
    <property type="match status" value="1"/>
</dbReference>
<dbReference type="GO" id="GO:0016973">
    <property type="term" value="P:poly(A)+ mRNA export from nucleus"/>
    <property type="evidence" value="ECO:0007669"/>
    <property type="project" value="TreeGrafter"/>
</dbReference>
<keyword evidence="4" id="KW-0539">Nucleus</keyword>
<dbReference type="PANTHER" id="PTHR13405:SF11">
    <property type="entry name" value="NUCLEAR PORE COMPLEX PROTEIN NUP133"/>
    <property type="match status" value="1"/>
</dbReference>
<evidence type="ECO:0000259" key="6">
    <source>
        <dbReference type="Pfam" id="PF08801"/>
    </source>
</evidence>
<dbReference type="SUPFAM" id="SSF117289">
    <property type="entry name" value="Nucleoporin domain"/>
    <property type="match status" value="1"/>
</dbReference>
<dbReference type="EMBL" id="CAJHNH020000595">
    <property type="protein sequence ID" value="CAG5118713.1"/>
    <property type="molecule type" value="Genomic_DNA"/>
</dbReference>
<dbReference type="GO" id="GO:0031080">
    <property type="term" value="C:nuclear pore outer ring"/>
    <property type="evidence" value="ECO:0007669"/>
    <property type="project" value="TreeGrafter"/>
</dbReference>
<keyword evidence="3" id="KW-0813">Transport</keyword>
<keyword evidence="8" id="KW-1185">Reference proteome</keyword>
<comment type="similarity">
    <text evidence="2">Belongs to the nucleoporin Nup133 family.</text>
</comment>